<accession>A0AAW1PKZ7</accession>
<reference evidence="1 2" key="1">
    <citation type="journal article" date="2024" name="Nat. Commun.">
        <title>Phylogenomics reveals the evolutionary origins of lichenization in chlorophyte algae.</title>
        <authorList>
            <person name="Puginier C."/>
            <person name="Libourel C."/>
            <person name="Otte J."/>
            <person name="Skaloud P."/>
            <person name="Haon M."/>
            <person name="Grisel S."/>
            <person name="Petersen M."/>
            <person name="Berrin J.G."/>
            <person name="Delaux P.M."/>
            <person name="Dal Grande F."/>
            <person name="Keller J."/>
        </authorList>
    </citation>
    <scope>NUCLEOTIDE SEQUENCE [LARGE SCALE GENOMIC DNA]</scope>
    <source>
        <strain evidence="1 2">SAG 2036</strain>
    </source>
</reference>
<name>A0AAW1PKZ7_9CHLO</name>
<evidence type="ECO:0000313" key="2">
    <source>
        <dbReference type="Proteomes" id="UP001465755"/>
    </source>
</evidence>
<organism evidence="1 2">
    <name type="scientific">Symbiochloris irregularis</name>
    <dbReference type="NCBI Taxonomy" id="706552"/>
    <lineage>
        <taxon>Eukaryota</taxon>
        <taxon>Viridiplantae</taxon>
        <taxon>Chlorophyta</taxon>
        <taxon>core chlorophytes</taxon>
        <taxon>Trebouxiophyceae</taxon>
        <taxon>Trebouxiales</taxon>
        <taxon>Trebouxiaceae</taxon>
        <taxon>Symbiochloris</taxon>
    </lineage>
</organism>
<dbReference type="Proteomes" id="UP001465755">
    <property type="component" value="Unassembled WGS sequence"/>
</dbReference>
<proteinExistence type="predicted"/>
<evidence type="ECO:0000313" key="1">
    <source>
        <dbReference type="EMBL" id="KAK9809537.1"/>
    </source>
</evidence>
<protein>
    <submittedName>
        <fullName evidence="1">Uncharacterized protein</fullName>
    </submittedName>
</protein>
<sequence>MMSVRNQIPDMDVSKDEPREPRVVTFTEFECAPGLLASTSYNRGLEWRLTPQDTDEVVIKFSWAVVKADGTVQFAGNHSWDPALYGPALCVAPDLKCALMQFVCLSVHSLSGRHPESGRQTVSSLLVHPNLKDDVLLFNQYSQIHWDHGRLEWCDPTWMRANHSEALTASHKEHLDMLAAEDERTARNLASTRKCAKVDEMSNSHQRES</sequence>
<gene>
    <name evidence="1" type="ORF">WJX73_010391</name>
</gene>
<dbReference type="AlphaFoldDB" id="A0AAW1PKZ7"/>
<keyword evidence="2" id="KW-1185">Reference proteome</keyword>
<comment type="caution">
    <text evidence="1">The sequence shown here is derived from an EMBL/GenBank/DDBJ whole genome shotgun (WGS) entry which is preliminary data.</text>
</comment>
<dbReference type="EMBL" id="JALJOQ010000019">
    <property type="protein sequence ID" value="KAK9809537.1"/>
    <property type="molecule type" value="Genomic_DNA"/>
</dbReference>